<evidence type="ECO:0000313" key="2">
    <source>
        <dbReference type="Proteomes" id="UP000799423"/>
    </source>
</evidence>
<gene>
    <name evidence="1" type="ORF">T440DRAFT_242215</name>
</gene>
<reference evidence="1" key="1">
    <citation type="submission" date="2020-01" db="EMBL/GenBank/DDBJ databases">
        <authorList>
            <consortium name="DOE Joint Genome Institute"/>
            <person name="Haridas S."/>
            <person name="Albert R."/>
            <person name="Binder M."/>
            <person name="Bloem J."/>
            <person name="Labutti K."/>
            <person name="Salamov A."/>
            <person name="Andreopoulos B."/>
            <person name="Baker S.E."/>
            <person name="Barry K."/>
            <person name="Bills G."/>
            <person name="Bluhm B.H."/>
            <person name="Cannon C."/>
            <person name="Castanera R."/>
            <person name="Culley D.E."/>
            <person name="Daum C."/>
            <person name="Ezra D."/>
            <person name="Gonzalez J.B."/>
            <person name="Henrissat B."/>
            <person name="Kuo A."/>
            <person name="Liang C."/>
            <person name="Lipzen A."/>
            <person name="Lutzoni F."/>
            <person name="Magnuson J."/>
            <person name="Mondo S."/>
            <person name="Nolan M."/>
            <person name="Ohm R."/>
            <person name="Pangilinan J."/>
            <person name="Park H.-J."/>
            <person name="Ramirez L."/>
            <person name="Alfaro M."/>
            <person name="Sun H."/>
            <person name="Tritt A."/>
            <person name="Yoshinaga Y."/>
            <person name="Zwiers L.-H."/>
            <person name="Turgeon B.G."/>
            <person name="Goodwin S.B."/>
            <person name="Spatafora J.W."/>
            <person name="Crous P.W."/>
            <person name="Grigoriev I.V."/>
        </authorList>
    </citation>
    <scope>NUCLEOTIDE SEQUENCE</scope>
    <source>
        <strain evidence="1">IPT5</strain>
    </source>
</reference>
<sequence>MCRRLAVFFTASMTSNGFGTAVSLFVCHNDLAANDLDTGSKRCRYTQLVTPQPTCADEVLLCIAIVKVNGRHSEVDGHVARSRTNSAMAV</sequence>
<protein>
    <submittedName>
        <fullName evidence="1">Uncharacterized protein</fullName>
    </submittedName>
</protein>
<accession>A0A6A7BKU0</accession>
<dbReference type="Proteomes" id="UP000799423">
    <property type="component" value="Unassembled WGS sequence"/>
</dbReference>
<proteinExistence type="predicted"/>
<organism evidence="1 2">
    <name type="scientific">Plenodomus tracheiphilus IPT5</name>
    <dbReference type="NCBI Taxonomy" id="1408161"/>
    <lineage>
        <taxon>Eukaryota</taxon>
        <taxon>Fungi</taxon>
        <taxon>Dikarya</taxon>
        <taxon>Ascomycota</taxon>
        <taxon>Pezizomycotina</taxon>
        <taxon>Dothideomycetes</taxon>
        <taxon>Pleosporomycetidae</taxon>
        <taxon>Pleosporales</taxon>
        <taxon>Pleosporineae</taxon>
        <taxon>Leptosphaeriaceae</taxon>
        <taxon>Plenodomus</taxon>
    </lineage>
</organism>
<dbReference type="AlphaFoldDB" id="A0A6A7BKU0"/>
<name>A0A6A7BKU0_9PLEO</name>
<keyword evidence="2" id="KW-1185">Reference proteome</keyword>
<evidence type="ECO:0000313" key="1">
    <source>
        <dbReference type="EMBL" id="KAF2854748.1"/>
    </source>
</evidence>
<dbReference type="EMBL" id="MU006292">
    <property type="protein sequence ID" value="KAF2854748.1"/>
    <property type="molecule type" value="Genomic_DNA"/>
</dbReference>